<sequence>MDPVLQFLVTTVAGFIIGKGLEWGEKKLKKLLGIKISGKEWESKSQENDYSKLADLLEANKNEFTALFKKEFRKWKKNLTKEQQGLLKELKQVVGKIEILPDEIISIVEKTITSPFDLFIDLGAFFELVDKELGETEHYIPRADELEILDKFLDSDARLLLIFGKRGVGKTRLLIEYARRLEEKGKAYRFCSKLGKPTDREYASAIEECCDGEGLVILSDEIETLDNRKSLLDFLLDTNRLDIDGDFKIIGCTVYPEQVAREDLHQWTTEYELGRFDRPEGLVEVAKQNFPEDAAKVNLEKVARLCEGFPDTVIAIFHLLGEGVISLDEVPDRDEVLNIRFGKMYEEAGNYKAALSILAFTKVIWDDERKLFDDFYSEHGPDTFARALNNLQSHVAQGKDRDGEQVRIFRSRELFAIYLIKRFFLEQDAEGNLTALAKIVAKTWSAVPFLERLLVFQDDERYKAKCDLAISVLLEEIQKPSSHTEALVWAINTLDEHYARRGNLRGKVNWEQLQGRIKEIDDPKNQAIWLHQIGLALQKFGELELANFWFKQSFRIMRELGDNLGIAIALGQLGSIAQNQGDYEEARSCHEEAKKIFAVLGKKRHLGIALHQLGNISQKKGDYTEARKLYNQSLEIKKGVGDRSGIALTLDGLGLIAQQQGDYTEALCMYVEAKKTFEELGKRGHVATVLNQLGSLAYSQGDYNEAHRMYLESKKLEEELGDKSGIAKNLIGLGNIAHSQGNYEEARRLYELSLELKKELGDRSGIALSLQGLGNVALSQGVYNEARSKYEEAKKTFEELGERGNVANILHQLGNISYFLGNFEEARNFYEQSLGIKKELDDKTGVAQSLGQLGNIARAQGNLIKAKRKYEEAKEIFEEIEEKGHVAVIYHQLGIIAQVQGDYKEARRMY</sequence>
<feature type="repeat" description="TPR" evidence="1">
    <location>
        <begin position="687"/>
        <end position="720"/>
    </location>
</feature>
<dbReference type="Pfam" id="PF13424">
    <property type="entry name" value="TPR_12"/>
    <property type="match status" value="4"/>
</dbReference>
<feature type="repeat" description="TPR" evidence="1">
    <location>
        <begin position="607"/>
        <end position="640"/>
    </location>
</feature>
<feature type="repeat" description="TPR" evidence="1">
    <location>
        <begin position="727"/>
        <end position="760"/>
    </location>
</feature>
<keyword evidence="2" id="KW-0175">Coiled coil</keyword>
<evidence type="ECO:0000256" key="1">
    <source>
        <dbReference type="PROSITE-ProRule" id="PRU00339"/>
    </source>
</evidence>
<dbReference type="Proteomes" id="UP000630660">
    <property type="component" value="Unassembled WGS sequence"/>
</dbReference>
<gene>
    <name evidence="3" type="ORF">GF359_02585</name>
</gene>
<feature type="non-terminal residue" evidence="3">
    <location>
        <position position="910"/>
    </location>
</feature>
<dbReference type="SUPFAM" id="SSF48452">
    <property type="entry name" value="TPR-like"/>
    <property type="match status" value="2"/>
</dbReference>
<dbReference type="PROSITE" id="PS50005">
    <property type="entry name" value="TPR"/>
    <property type="match status" value="4"/>
</dbReference>
<protein>
    <submittedName>
        <fullName evidence="3">Tetratricopeptide repeat protein</fullName>
    </submittedName>
</protein>
<dbReference type="AlphaFoldDB" id="A0A9D5K802"/>
<dbReference type="InterPro" id="IPR011990">
    <property type="entry name" value="TPR-like_helical_dom_sf"/>
</dbReference>
<dbReference type="Gene3D" id="3.40.50.300">
    <property type="entry name" value="P-loop containing nucleotide triphosphate hydrolases"/>
    <property type="match status" value="1"/>
</dbReference>
<name>A0A9D5K802_UNCW3</name>
<evidence type="ECO:0000256" key="2">
    <source>
        <dbReference type="SAM" id="Coils"/>
    </source>
</evidence>
<dbReference type="InterPro" id="IPR027417">
    <property type="entry name" value="P-loop_NTPase"/>
</dbReference>
<accession>A0A9D5K802</accession>
<proteinExistence type="predicted"/>
<keyword evidence="1" id="KW-0802">TPR repeat</keyword>
<feature type="coiled-coil region" evidence="2">
    <location>
        <begin position="856"/>
        <end position="883"/>
    </location>
</feature>
<dbReference type="SUPFAM" id="SSF52540">
    <property type="entry name" value="P-loop containing nucleoside triphosphate hydrolases"/>
    <property type="match status" value="1"/>
</dbReference>
<dbReference type="SMART" id="SM00028">
    <property type="entry name" value="TPR"/>
    <property type="match status" value="9"/>
</dbReference>
<dbReference type="Gene3D" id="1.25.40.10">
    <property type="entry name" value="Tetratricopeptide repeat domain"/>
    <property type="match status" value="3"/>
</dbReference>
<organism evidence="3 4">
    <name type="scientific">candidate division WOR-3 bacterium</name>
    <dbReference type="NCBI Taxonomy" id="2052148"/>
    <lineage>
        <taxon>Bacteria</taxon>
        <taxon>Bacteria division WOR-3</taxon>
    </lineage>
</organism>
<dbReference type="InterPro" id="IPR019734">
    <property type="entry name" value="TPR_rpt"/>
</dbReference>
<dbReference type="PANTHER" id="PTHR10098">
    <property type="entry name" value="RAPSYN-RELATED"/>
    <property type="match status" value="1"/>
</dbReference>
<evidence type="ECO:0000313" key="4">
    <source>
        <dbReference type="Proteomes" id="UP000630660"/>
    </source>
</evidence>
<reference evidence="3" key="1">
    <citation type="submission" date="2019-11" db="EMBL/GenBank/DDBJ databases">
        <title>Microbial mats filling the niche in hypersaline microbial mats.</title>
        <authorList>
            <person name="Wong H.L."/>
            <person name="Macleod F.I."/>
            <person name="White R.A. III"/>
            <person name="Burns B.P."/>
        </authorList>
    </citation>
    <scope>NUCLEOTIDE SEQUENCE</scope>
    <source>
        <strain evidence="3">Bin_327</strain>
    </source>
</reference>
<feature type="repeat" description="TPR" evidence="1">
    <location>
        <begin position="807"/>
        <end position="840"/>
    </location>
</feature>
<dbReference type="EMBL" id="WJKJ01000080">
    <property type="protein sequence ID" value="MBD3364081.1"/>
    <property type="molecule type" value="Genomic_DNA"/>
</dbReference>
<evidence type="ECO:0000313" key="3">
    <source>
        <dbReference type="EMBL" id="MBD3364081.1"/>
    </source>
</evidence>
<comment type="caution">
    <text evidence="3">The sequence shown here is derived from an EMBL/GenBank/DDBJ whole genome shotgun (WGS) entry which is preliminary data.</text>
</comment>